<dbReference type="GeneID" id="9949985"/>
<dbReference type="EMBL" id="JH712318">
    <property type="protein sequence ID" value="EFO15987.1"/>
    <property type="molecule type" value="Genomic_DNA"/>
</dbReference>
<gene>
    <name evidence="1" type="ORF">LOAG_12522</name>
</gene>
<dbReference type="Gene3D" id="3.40.50.2020">
    <property type="match status" value="1"/>
</dbReference>
<name>A0A1S0TL18_LOALO</name>
<dbReference type="KEGG" id="loa:LOAG_12522"/>
<dbReference type="AlphaFoldDB" id="A0A1S0TL18"/>
<dbReference type="InterPro" id="IPR029057">
    <property type="entry name" value="PRTase-like"/>
</dbReference>
<proteinExistence type="predicted"/>
<sequence>MQRSFLFGLQIVMILKGPFVPIRKKINYREKHTKESIRKNIAKRLQLSLNSFVFQFVRARNIPVIYLQDVIEVQEVAINPISKILLASSLKAAISLIEKPGGDLIGAFTLIKLAYLEPRKHVPEYIPIYSFITLTEYSLTDYSCE</sequence>
<protein>
    <submittedName>
        <fullName evidence="1">Uncharacterized protein</fullName>
    </submittedName>
</protein>
<accession>A0A1S0TL18</accession>
<reference evidence="1" key="1">
    <citation type="submission" date="2012-04" db="EMBL/GenBank/DDBJ databases">
        <title>The Genome Sequence of Loa loa.</title>
        <authorList>
            <consortium name="The Broad Institute Genome Sequencing Platform"/>
            <consortium name="Broad Institute Genome Sequencing Center for Infectious Disease"/>
            <person name="Nutman T.B."/>
            <person name="Fink D.L."/>
            <person name="Russ C."/>
            <person name="Young S."/>
            <person name="Zeng Q."/>
            <person name="Gargeya S."/>
            <person name="Alvarado L."/>
            <person name="Berlin A."/>
            <person name="Chapman S.B."/>
            <person name="Chen Z."/>
            <person name="Freedman E."/>
            <person name="Gellesch M."/>
            <person name="Goldberg J."/>
            <person name="Griggs A."/>
            <person name="Gujja S."/>
            <person name="Heilman E.R."/>
            <person name="Heiman D."/>
            <person name="Howarth C."/>
            <person name="Mehta T."/>
            <person name="Neiman D."/>
            <person name="Pearson M."/>
            <person name="Roberts A."/>
            <person name="Saif S."/>
            <person name="Shea T."/>
            <person name="Shenoy N."/>
            <person name="Sisk P."/>
            <person name="Stolte C."/>
            <person name="Sykes S."/>
            <person name="White J."/>
            <person name="Yandava C."/>
            <person name="Haas B."/>
            <person name="Henn M.R."/>
            <person name="Nusbaum C."/>
            <person name="Birren B."/>
        </authorList>
    </citation>
    <scope>NUCLEOTIDE SEQUENCE [LARGE SCALE GENOMIC DNA]</scope>
</reference>
<dbReference type="CTD" id="9949985"/>
<evidence type="ECO:0000313" key="1">
    <source>
        <dbReference type="EMBL" id="EFO15987.1"/>
    </source>
</evidence>
<dbReference type="RefSeq" id="XP_020301314.1">
    <property type="nucleotide sequence ID" value="XM_020448554.1"/>
</dbReference>
<dbReference type="OrthoDB" id="363185at2759"/>
<dbReference type="InParanoid" id="A0A1S0TL18"/>
<organism evidence="1">
    <name type="scientific">Loa loa</name>
    <name type="common">Eye worm</name>
    <name type="synonym">Filaria loa</name>
    <dbReference type="NCBI Taxonomy" id="7209"/>
    <lineage>
        <taxon>Eukaryota</taxon>
        <taxon>Metazoa</taxon>
        <taxon>Ecdysozoa</taxon>
        <taxon>Nematoda</taxon>
        <taxon>Chromadorea</taxon>
        <taxon>Rhabditida</taxon>
        <taxon>Spirurina</taxon>
        <taxon>Spiruromorpha</taxon>
        <taxon>Filarioidea</taxon>
        <taxon>Onchocercidae</taxon>
        <taxon>Loa</taxon>
    </lineage>
</organism>